<sequence length="406" mass="44578">MGAALDAITHSQGVGDGSALERPLGTRFLVFPQPSFIPGYEKPEVVWIGASAGPILAGPSDSRIYVANPIEPKSPYAAPYIPPYPGLLRPPAEPGPDGHFDHIGPGSPAFLSTHSYACARRVLDICESYAGRPISWFFEPTLERLEIVPRIPHWQNAQSGFGFLELGESEPESPTSCFALNFDAVAHEMGHLILLSELGILEGDGSGSDFFSYHEAIADFISLLGLLQFDTALDRLLRRTRGNLLLHNELDKFAELSDEKQLRSLNNSLRIGDVSQEVHDQSKPFAAGLFDCLIEVYQSLLFERGLSSINPRKFSDLRQQMAPALIEEGFRASATSYNVTHFATKAALQEARDVVGEAVTRSWKLLDPDSLTFEAAASALLEAAERGRGTAYLDQFEDCMRWRGIL</sequence>
<organism evidence="1 2">
    <name type="scientific">Rhizobium leguminosarum</name>
    <dbReference type="NCBI Taxonomy" id="384"/>
    <lineage>
        <taxon>Bacteria</taxon>
        <taxon>Pseudomonadati</taxon>
        <taxon>Pseudomonadota</taxon>
        <taxon>Alphaproteobacteria</taxon>
        <taxon>Hyphomicrobiales</taxon>
        <taxon>Rhizobiaceae</taxon>
        <taxon>Rhizobium/Agrobacterium group</taxon>
        <taxon>Rhizobium</taxon>
    </lineage>
</organism>
<evidence type="ECO:0000313" key="1">
    <source>
        <dbReference type="EMBL" id="ANP90386.1"/>
    </source>
</evidence>
<reference evidence="1 2" key="1">
    <citation type="submission" date="2016-06" db="EMBL/GenBank/DDBJ databases">
        <title>Microsymbionts genomes from the relict species Vavilovia formosa.</title>
        <authorList>
            <person name="Chirak E."/>
            <person name="Kimeklis A."/>
            <person name="Andronov E."/>
        </authorList>
    </citation>
    <scope>NUCLEOTIDE SEQUENCE [LARGE SCALE GENOMIC DNA]</scope>
    <source>
        <strain evidence="1 2">Vaf10</strain>
        <plasmid evidence="2">Plasmid unnamed2</plasmid>
    </source>
</reference>
<accession>A0A1B1CKZ4</accession>
<name>A0A1B1CKZ4_RHILE</name>
<proteinExistence type="predicted"/>
<evidence type="ECO:0008006" key="3">
    <source>
        <dbReference type="Google" id="ProtNLM"/>
    </source>
</evidence>
<dbReference type="Proteomes" id="UP000092691">
    <property type="component" value="Plasmid unnamed2"/>
</dbReference>
<gene>
    <name evidence="1" type="ORF">BA011_31035</name>
</gene>
<geneLocation type="plasmid" evidence="1 2">
    <name>unnamed2</name>
</geneLocation>
<dbReference type="OrthoDB" id="178184at2"/>
<keyword evidence="1" id="KW-0614">Plasmid</keyword>
<dbReference type="EMBL" id="CP016289">
    <property type="protein sequence ID" value="ANP90386.1"/>
    <property type="molecule type" value="Genomic_DNA"/>
</dbReference>
<protein>
    <recommendedName>
        <fullName evidence="3">Peptidase M4 C-terminal domain-containing protein</fullName>
    </recommendedName>
</protein>
<dbReference type="AlphaFoldDB" id="A0A1B1CKZ4"/>
<evidence type="ECO:0000313" key="2">
    <source>
        <dbReference type="Proteomes" id="UP000092691"/>
    </source>
</evidence>
<dbReference type="SUPFAM" id="SSF55486">
    <property type="entry name" value="Metalloproteases ('zincins'), catalytic domain"/>
    <property type="match status" value="1"/>
</dbReference>